<evidence type="ECO:0000259" key="3">
    <source>
        <dbReference type="Pfam" id="PF16586"/>
    </source>
</evidence>
<dbReference type="Gene3D" id="3.20.20.80">
    <property type="entry name" value="Glycosidases"/>
    <property type="match status" value="1"/>
</dbReference>
<feature type="domain" description="Apiosidase-like catalytic" evidence="2">
    <location>
        <begin position="124"/>
        <end position="380"/>
    </location>
</feature>
<sequence length="523" mass="58912">MSKLTRRGVMVLGGALSLAGAAKAQIADTERWGLYEIILDGPKTGNPFTEVSLSAEFRNGAQTVRMPGFYDGDGVYRIRFSPETEGAWQWRTMSNAKALDGRTGGFTARPASGDNHGPVRVTPDGYHFAYADGTPFRQIGTTAYAWAQQSDAQCALTLQTLKTAPFNKIRMCVYANVKAEPIEPFAYTGTRPKDWDAKRFNPAFFRRFEDRVAKLQALGIEADIILYHPYDKVHGYGEMARPDDERYLHYVIARLGAYRNVWWSMANEFDLVKAKTPADWDHIGQFVADSDPHQRLRSIHNCKAFFDNRKPWVTHSSIQNGMSVKDDTRAEIYRSVWEKPVVFDEICYEGKSDLRWGNLTGEEMVSRFWHGLIAGTYVGHGEVLTAENLSPDGGWSGIGGRLLGTSASRLAFLKTVMEAGPKPGVDPVDKWWDRHIGGQAGQYYLRYFGDQMLSEWPLELPKQELSGGEQFRVELIDTWNMKVTPVEGVFTMQKKDGYSFHDPARPVIALPGQPWMAVRIVRV</sequence>
<evidence type="ECO:0008006" key="7">
    <source>
        <dbReference type="Google" id="ProtNLM"/>
    </source>
</evidence>
<name>A0A1G4SQ93_9CAUL</name>
<dbReference type="InterPro" id="IPR041239">
    <property type="entry name" value="DUF5605"/>
</dbReference>
<dbReference type="RefSeq" id="WP_090649268.1">
    <property type="nucleotide sequence ID" value="NZ_CBCRYE010000003.1"/>
</dbReference>
<feature type="chain" id="PRO_5011551120" description="Collagen-binding domain of a collagenase" evidence="1">
    <location>
        <begin position="25"/>
        <end position="523"/>
    </location>
</feature>
<dbReference type="OrthoDB" id="127163at2"/>
<reference evidence="6" key="1">
    <citation type="submission" date="2016-10" db="EMBL/GenBank/DDBJ databases">
        <authorList>
            <person name="Varghese N."/>
            <person name="Submissions S."/>
        </authorList>
    </citation>
    <scope>NUCLEOTIDE SEQUENCE [LARGE SCALE GENOMIC DNA]</scope>
    <source>
        <strain evidence="6">CGMCC 1.3431</strain>
    </source>
</reference>
<evidence type="ECO:0000259" key="2">
    <source>
        <dbReference type="Pfam" id="PF13204"/>
    </source>
</evidence>
<dbReference type="InterPro" id="IPR017853">
    <property type="entry name" value="GH"/>
</dbReference>
<dbReference type="Pfam" id="PF13204">
    <property type="entry name" value="Apiosidase"/>
    <property type="match status" value="1"/>
</dbReference>
<evidence type="ECO:0000313" key="5">
    <source>
        <dbReference type="EMBL" id="SCW71350.1"/>
    </source>
</evidence>
<dbReference type="InterPro" id="IPR013783">
    <property type="entry name" value="Ig-like_fold"/>
</dbReference>
<evidence type="ECO:0000313" key="6">
    <source>
        <dbReference type="Proteomes" id="UP000199150"/>
    </source>
</evidence>
<dbReference type="PANTHER" id="PTHR37836:SF2">
    <property type="entry name" value="DUF4038 DOMAIN-CONTAINING PROTEIN"/>
    <property type="match status" value="1"/>
</dbReference>
<accession>A0A1G4SQ93</accession>
<organism evidence="5 6">
    <name type="scientific">Asticcacaulis taihuensis</name>
    <dbReference type="NCBI Taxonomy" id="260084"/>
    <lineage>
        <taxon>Bacteria</taxon>
        <taxon>Pseudomonadati</taxon>
        <taxon>Pseudomonadota</taxon>
        <taxon>Alphaproteobacteria</taxon>
        <taxon>Caulobacterales</taxon>
        <taxon>Caulobacteraceae</taxon>
        <taxon>Asticcacaulis</taxon>
    </lineage>
</organism>
<dbReference type="AlphaFoldDB" id="A0A1G4SQ93"/>
<dbReference type="Gene3D" id="2.60.40.10">
    <property type="entry name" value="Immunoglobulins"/>
    <property type="match status" value="1"/>
</dbReference>
<evidence type="ECO:0000256" key="1">
    <source>
        <dbReference type="SAM" id="SignalP"/>
    </source>
</evidence>
<evidence type="ECO:0000259" key="4">
    <source>
        <dbReference type="Pfam" id="PF18310"/>
    </source>
</evidence>
<keyword evidence="6" id="KW-1185">Reference proteome</keyword>
<dbReference type="SUPFAM" id="SSF51445">
    <property type="entry name" value="(Trans)glycosidases"/>
    <property type="match status" value="1"/>
</dbReference>
<dbReference type="InterPro" id="IPR032260">
    <property type="entry name" value="DUF5060"/>
</dbReference>
<feature type="domain" description="DUF5605" evidence="4">
    <location>
        <begin position="432"/>
        <end position="520"/>
    </location>
</feature>
<dbReference type="Pfam" id="PF16586">
    <property type="entry name" value="DUF5060"/>
    <property type="match status" value="1"/>
</dbReference>
<gene>
    <name evidence="5" type="ORF">SAMN02927928_2830</name>
</gene>
<feature type="domain" description="DUF5060" evidence="3">
    <location>
        <begin position="29"/>
        <end position="95"/>
    </location>
</feature>
<dbReference type="Gene3D" id="2.60.40.3950">
    <property type="match status" value="1"/>
</dbReference>
<dbReference type="InterPro" id="IPR025277">
    <property type="entry name" value="Apiosidase-like_cat_dom"/>
</dbReference>
<dbReference type="Pfam" id="PF18310">
    <property type="entry name" value="DUF5605"/>
    <property type="match status" value="1"/>
</dbReference>
<proteinExistence type="predicted"/>
<dbReference type="EMBL" id="FMTS01000005">
    <property type="protein sequence ID" value="SCW71350.1"/>
    <property type="molecule type" value="Genomic_DNA"/>
</dbReference>
<keyword evidence="1" id="KW-0732">Signal</keyword>
<dbReference type="PANTHER" id="PTHR37836">
    <property type="entry name" value="LMO1036 PROTEIN"/>
    <property type="match status" value="1"/>
</dbReference>
<dbReference type="STRING" id="260084.SAMN02927928_2830"/>
<dbReference type="Proteomes" id="UP000199150">
    <property type="component" value="Unassembled WGS sequence"/>
</dbReference>
<feature type="signal peptide" evidence="1">
    <location>
        <begin position="1"/>
        <end position="24"/>
    </location>
</feature>
<protein>
    <recommendedName>
        <fullName evidence="7">Collagen-binding domain of a collagenase</fullName>
    </recommendedName>
</protein>